<keyword evidence="2" id="KW-0175">Coiled coil</keyword>
<evidence type="ECO:0000313" key="4">
    <source>
        <dbReference type="EMBL" id="KAG6950212.1"/>
    </source>
</evidence>
<feature type="binding site" evidence="1">
    <location>
        <begin position="50"/>
        <end position="57"/>
    </location>
    <ligand>
        <name>ATP</name>
        <dbReference type="ChEBI" id="CHEBI:30616"/>
    </ligand>
</feature>
<dbReference type="GO" id="GO:0007018">
    <property type="term" value="P:microtubule-based movement"/>
    <property type="evidence" value="ECO:0007669"/>
    <property type="project" value="InterPro"/>
</dbReference>
<keyword evidence="5" id="KW-1185">Reference proteome</keyword>
<dbReference type="InterPro" id="IPR001752">
    <property type="entry name" value="Kinesin_motor_dom"/>
</dbReference>
<dbReference type="Pfam" id="PF00225">
    <property type="entry name" value="Kinesin"/>
    <property type="match status" value="1"/>
</dbReference>
<comment type="caution">
    <text evidence="4">The sequence shown here is derived from an EMBL/GenBank/DDBJ whole genome shotgun (WGS) entry which is preliminary data.</text>
</comment>
<dbReference type="Proteomes" id="UP000709295">
    <property type="component" value="Unassembled WGS sequence"/>
</dbReference>
<gene>
    <name evidence="4" type="ORF">JG688_00014262</name>
</gene>
<proteinExistence type="inferred from homology"/>
<keyword evidence="1" id="KW-0505">Motor protein</keyword>
<feature type="domain" description="Kinesin motor" evidence="3">
    <location>
        <begin position="1"/>
        <end position="170"/>
    </location>
</feature>
<dbReference type="SMART" id="SM00129">
    <property type="entry name" value="KISc"/>
    <property type="match status" value="1"/>
</dbReference>
<feature type="non-terminal residue" evidence="4">
    <location>
        <position position="1"/>
    </location>
</feature>
<protein>
    <recommendedName>
        <fullName evidence="3">Kinesin motor domain-containing protein</fullName>
    </recommendedName>
</protein>
<name>A0A8J5J0R1_9STRA</name>
<sequence>MHLKQRDGVDFHFNDVFDPSVSQEQVFNEVCLDIVYSALDGYNGTILAYGQTGSGKTYTITGGEHYADRGIIPRVLSTIFEEFEKRPNMRYSCYISYLEIYNENVYDLLDRSHTDRPIEEWTKVLLMDDDEGDMHFRNLGVFEAVSEEEALNLLFLGNMNRVTSDTPMNQVAVDIAVNTEVDTEKRLETVEKLNAELETTNLELQQRAVQLEKDIKDQALHFAKQEQQWGQRLTLAQEETQAALAASKSARDRSDQKIDWMQCEEIVERLLLTGDLPREELDKPSSEGEFEEARLLYEAVAEEIKELGMATALR</sequence>
<dbReference type="EMBL" id="JAENGY010001330">
    <property type="protein sequence ID" value="KAG6950212.1"/>
    <property type="molecule type" value="Genomic_DNA"/>
</dbReference>
<dbReference type="AlphaFoldDB" id="A0A8J5J0R1"/>
<dbReference type="InterPro" id="IPR027640">
    <property type="entry name" value="Kinesin-like_fam"/>
</dbReference>
<dbReference type="GO" id="GO:0005524">
    <property type="term" value="F:ATP binding"/>
    <property type="evidence" value="ECO:0007669"/>
    <property type="project" value="UniProtKB-UniRule"/>
</dbReference>
<keyword evidence="1" id="KW-0547">Nucleotide-binding</keyword>
<dbReference type="GO" id="GO:0008017">
    <property type="term" value="F:microtubule binding"/>
    <property type="evidence" value="ECO:0007669"/>
    <property type="project" value="InterPro"/>
</dbReference>
<evidence type="ECO:0000256" key="2">
    <source>
        <dbReference type="SAM" id="Coils"/>
    </source>
</evidence>
<organism evidence="4 5">
    <name type="scientific">Phytophthora aleatoria</name>
    <dbReference type="NCBI Taxonomy" id="2496075"/>
    <lineage>
        <taxon>Eukaryota</taxon>
        <taxon>Sar</taxon>
        <taxon>Stramenopiles</taxon>
        <taxon>Oomycota</taxon>
        <taxon>Peronosporomycetes</taxon>
        <taxon>Peronosporales</taxon>
        <taxon>Peronosporaceae</taxon>
        <taxon>Phytophthora</taxon>
    </lineage>
</organism>
<accession>A0A8J5J0R1</accession>
<dbReference type="GO" id="GO:0003777">
    <property type="term" value="F:microtubule motor activity"/>
    <property type="evidence" value="ECO:0007669"/>
    <property type="project" value="InterPro"/>
</dbReference>
<evidence type="ECO:0000256" key="1">
    <source>
        <dbReference type="PROSITE-ProRule" id="PRU00283"/>
    </source>
</evidence>
<evidence type="ECO:0000313" key="5">
    <source>
        <dbReference type="Proteomes" id="UP000709295"/>
    </source>
</evidence>
<feature type="coiled-coil region" evidence="2">
    <location>
        <begin position="180"/>
        <end position="214"/>
    </location>
</feature>
<evidence type="ECO:0000259" key="3">
    <source>
        <dbReference type="PROSITE" id="PS50067"/>
    </source>
</evidence>
<dbReference type="PANTHER" id="PTHR47968">
    <property type="entry name" value="CENTROMERE PROTEIN E"/>
    <property type="match status" value="1"/>
</dbReference>
<keyword evidence="1" id="KW-0067">ATP-binding</keyword>
<dbReference type="PROSITE" id="PS50067">
    <property type="entry name" value="KINESIN_MOTOR_2"/>
    <property type="match status" value="1"/>
</dbReference>
<reference evidence="4" key="1">
    <citation type="submission" date="2021-01" db="EMBL/GenBank/DDBJ databases">
        <title>Phytophthora aleatoria, a newly-described species from Pinus radiata is distinct from Phytophthora cactorum isolates based on comparative genomics.</title>
        <authorList>
            <person name="Mcdougal R."/>
            <person name="Panda P."/>
            <person name="Williams N."/>
            <person name="Studholme D.J."/>
        </authorList>
    </citation>
    <scope>NUCLEOTIDE SEQUENCE</scope>
    <source>
        <strain evidence="4">NZFS 4037</strain>
    </source>
</reference>
<dbReference type="PANTHER" id="PTHR47968:SF67">
    <property type="entry name" value="KINESIN MOTOR DOMAIN-CONTAINING PROTEIN"/>
    <property type="match status" value="1"/>
</dbReference>
<comment type="similarity">
    <text evidence="1">Belongs to the TRAFAC class myosin-kinesin ATPase superfamily. Kinesin family.</text>
</comment>